<dbReference type="EMBL" id="PYGC01000002">
    <property type="protein sequence ID" value="PSK84456.1"/>
    <property type="molecule type" value="Genomic_DNA"/>
</dbReference>
<dbReference type="PANTHER" id="PTHR45625:SF4">
    <property type="entry name" value="PEPTIDYLPROLYL ISOMERASE DOMAIN AND WD REPEAT-CONTAINING PROTEIN 1"/>
    <property type="match status" value="1"/>
</dbReference>
<keyword evidence="3 4" id="KW-0413">Isomerase</keyword>
<dbReference type="GO" id="GO:0006457">
    <property type="term" value="P:protein folding"/>
    <property type="evidence" value="ECO:0007669"/>
    <property type="project" value="InterPro"/>
</dbReference>
<dbReference type="Gene3D" id="2.40.100.10">
    <property type="entry name" value="Cyclophilin-like"/>
    <property type="match status" value="2"/>
</dbReference>
<dbReference type="PROSITE" id="PS51257">
    <property type="entry name" value="PROKAR_LIPOPROTEIN"/>
    <property type="match status" value="1"/>
</dbReference>
<sequence length="275" mass="30986">MQRKIHLFLTLAILFLASCSHSGKTGKQKGPVVLIKTEYGNMKVLLYNETPQHRDNFLKLVKQGFYNGLLFHRVIPEFMIQGGDPKSRDAEPGQMLGNGGPGYTLPAEFRPDLIHKKGALAAARLGDQENPEKRSSGSQFYIVEGKVFTPQALDSLEALRTQHEAQTIYHQLFMKKADSVRILQEQGKQIEYADMLDRLEKQAQDSAALHPFHFTKQQRETYTTIGGVPHLDGNYTVFGEVIEGLNVIDSIAHVKTDDHDRPVKDVKMSMKILKD</sequence>
<evidence type="ECO:0000256" key="2">
    <source>
        <dbReference type="ARBA" id="ARBA00023110"/>
    </source>
</evidence>
<dbReference type="SUPFAM" id="SSF50891">
    <property type="entry name" value="Cyclophilin-like"/>
    <property type="match status" value="1"/>
</dbReference>
<dbReference type="AlphaFoldDB" id="A0A2P8CHP6"/>
<feature type="signal peptide" evidence="4">
    <location>
        <begin position="1"/>
        <end position="22"/>
    </location>
</feature>
<dbReference type="GO" id="GO:0003755">
    <property type="term" value="F:peptidyl-prolyl cis-trans isomerase activity"/>
    <property type="evidence" value="ECO:0007669"/>
    <property type="project" value="UniProtKB-UniRule"/>
</dbReference>
<accession>A0A2P8CHP6</accession>
<evidence type="ECO:0000313" key="6">
    <source>
        <dbReference type="EMBL" id="GET20629.1"/>
    </source>
</evidence>
<dbReference type="Pfam" id="PF00160">
    <property type="entry name" value="Pro_isomerase"/>
    <property type="match status" value="2"/>
</dbReference>
<comment type="similarity">
    <text evidence="1 4">Belongs to the cyclophilin-type PPIase family.</text>
</comment>
<dbReference type="Proteomes" id="UP000240621">
    <property type="component" value="Unassembled WGS sequence"/>
</dbReference>
<dbReference type="InterPro" id="IPR020892">
    <property type="entry name" value="Cyclophilin-type_PPIase_CS"/>
</dbReference>
<dbReference type="PROSITE" id="PS00170">
    <property type="entry name" value="CSA_PPIASE_1"/>
    <property type="match status" value="1"/>
</dbReference>
<dbReference type="RefSeq" id="WP_106541053.1">
    <property type="nucleotide sequence ID" value="NZ_BLAU01000001.1"/>
</dbReference>
<protein>
    <recommendedName>
        <fullName evidence="4">Peptidyl-prolyl cis-trans isomerase</fullName>
        <shortName evidence="4">PPIase</shortName>
        <ecNumber evidence="4">5.2.1.8</ecNumber>
    </recommendedName>
</protein>
<evidence type="ECO:0000313" key="9">
    <source>
        <dbReference type="Proteomes" id="UP000396862"/>
    </source>
</evidence>
<gene>
    <name evidence="7" type="ORF">CLV93_102242</name>
    <name evidence="6" type="ORF">JCM18694_08750</name>
</gene>
<comment type="caution">
    <text evidence="7">The sequence shown here is derived from an EMBL/GenBank/DDBJ whole genome shotgun (WGS) entry which is preliminary data.</text>
</comment>
<reference evidence="7 8" key="1">
    <citation type="submission" date="2018-03" db="EMBL/GenBank/DDBJ databases">
        <title>Genomic Encyclopedia of Archaeal and Bacterial Type Strains, Phase II (KMG-II): from individual species to whole genera.</title>
        <authorList>
            <person name="Goeker M."/>
        </authorList>
    </citation>
    <scope>NUCLEOTIDE SEQUENCE [LARGE SCALE GENOMIC DNA]</scope>
    <source>
        <strain evidence="7 8">DSM 27267</strain>
    </source>
</reference>
<dbReference type="EMBL" id="BLAU01000001">
    <property type="protein sequence ID" value="GET20629.1"/>
    <property type="molecule type" value="Genomic_DNA"/>
</dbReference>
<organism evidence="7 8">
    <name type="scientific">Prolixibacter denitrificans</name>
    <dbReference type="NCBI Taxonomy" id="1541063"/>
    <lineage>
        <taxon>Bacteria</taxon>
        <taxon>Pseudomonadati</taxon>
        <taxon>Bacteroidota</taxon>
        <taxon>Bacteroidia</taxon>
        <taxon>Marinilabiliales</taxon>
        <taxon>Prolixibacteraceae</taxon>
        <taxon>Prolixibacter</taxon>
    </lineage>
</organism>
<evidence type="ECO:0000256" key="3">
    <source>
        <dbReference type="ARBA" id="ARBA00023235"/>
    </source>
</evidence>
<dbReference type="PANTHER" id="PTHR45625">
    <property type="entry name" value="PEPTIDYL-PROLYL CIS-TRANS ISOMERASE-RELATED"/>
    <property type="match status" value="1"/>
</dbReference>
<keyword evidence="9" id="KW-1185">Reference proteome</keyword>
<evidence type="ECO:0000313" key="8">
    <source>
        <dbReference type="Proteomes" id="UP000240621"/>
    </source>
</evidence>
<dbReference type="Proteomes" id="UP000396862">
    <property type="component" value="Unassembled WGS sequence"/>
</dbReference>
<evidence type="ECO:0000256" key="4">
    <source>
        <dbReference type="RuleBase" id="RU363019"/>
    </source>
</evidence>
<feature type="domain" description="PPIase cyclophilin-type" evidence="5">
    <location>
        <begin position="37"/>
        <end position="269"/>
    </location>
</feature>
<dbReference type="PRINTS" id="PR00153">
    <property type="entry name" value="CSAPPISMRASE"/>
</dbReference>
<dbReference type="InterPro" id="IPR044666">
    <property type="entry name" value="Cyclophilin_A-like"/>
</dbReference>
<evidence type="ECO:0000259" key="5">
    <source>
        <dbReference type="PROSITE" id="PS50072"/>
    </source>
</evidence>
<dbReference type="EC" id="5.2.1.8" evidence="4"/>
<dbReference type="OrthoDB" id="9807797at2"/>
<evidence type="ECO:0000256" key="1">
    <source>
        <dbReference type="ARBA" id="ARBA00007365"/>
    </source>
</evidence>
<dbReference type="InterPro" id="IPR029000">
    <property type="entry name" value="Cyclophilin-like_dom_sf"/>
</dbReference>
<dbReference type="InterPro" id="IPR002130">
    <property type="entry name" value="Cyclophilin-type_PPIase_dom"/>
</dbReference>
<feature type="chain" id="PRO_5015022144" description="Peptidyl-prolyl cis-trans isomerase" evidence="4">
    <location>
        <begin position="23"/>
        <end position="275"/>
    </location>
</feature>
<keyword evidence="2 4" id="KW-0697">Rotamase</keyword>
<name>A0A2P8CHP6_9BACT</name>
<keyword evidence="4" id="KW-0732">Signal</keyword>
<proteinExistence type="inferred from homology"/>
<reference evidence="6 9" key="2">
    <citation type="submission" date="2019-10" db="EMBL/GenBank/DDBJ databases">
        <title>Prolixibacter strains distinguished by the presence of nitrate reductase genes were adept at nitrate-dependent anaerobic corrosion of metallic iron and carbon steel.</title>
        <authorList>
            <person name="Iino T."/>
            <person name="Shono N."/>
            <person name="Ito K."/>
            <person name="Nakamura R."/>
            <person name="Sueoka K."/>
            <person name="Harayama S."/>
            <person name="Ohkuma M."/>
        </authorList>
    </citation>
    <scope>NUCLEOTIDE SEQUENCE [LARGE SCALE GENOMIC DNA]</scope>
    <source>
        <strain evidence="6 9">MIC1-1</strain>
    </source>
</reference>
<comment type="function">
    <text evidence="4">PPIases accelerate the folding of proteins. It catalyzes the cis-trans isomerization of proline imidic peptide bonds in oligopeptides.</text>
</comment>
<dbReference type="CDD" id="cd00317">
    <property type="entry name" value="cyclophilin"/>
    <property type="match status" value="1"/>
</dbReference>
<dbReference type="PROSITE" id="PS50072">
    <property type="entry name" value="CSA_PPIASE_2"/>
    <property type="match status" value="1"/>
</dbReference>
<evidence type="ECO:0000313" key="7">
    <source>
        <dbReference type="EMBL" id="PSK84456.1"/>
    </source>
</evidence>
<comment type="catalytic activity">
    <reaction evidence="4">
        <text>[protein]-peptidylproline (omega=180) = [protein]-peptidylproline (omega=0)</text>
        <dbReference type="Rhea" id="RHEA:16237"/>
        <dbReference type="Rhea" id="RHEA-COMP:10747"/>
        <dbReference type="Rhea" id="RHEA-COMP:10748"/>
        <dbReference type="ChEBI" id="CHEBI:83833"/>
        <dbReference type="ChEBI" id="CHEBI:83834"/>
        <dbReference type="EC" id="5.2.1.8"/>
    </reaction>
</comment>